<dbReference type="EMBL" id="VIGW01000002">
    <property type="protein sequence ID" value="TWS20940.1"/>
    <property type="molecule type" value="Genomic_DNA"/>
</dbReference>
<dbReference type="RefSeq" id="WP_146560120.1">
    <property type="nucleotide sequence ID" value="NZ_VIGW01000002.1"/>
</dbReference>
<organism evidence="2 3">
    <name type="scientific">Tsukamurella asaccharolytica</name>
    <dbReference type="NCBI Taxonomy" id="2592067"/>
    <lineage>
        <taxon>Bacteria</taxon>
        <taxon>Bacillati</taxon>
        <taxon>Actinomycetota</taxon>
        <taxon>Actinomycetes</taxon>
        <taxon>Mycobacteriales</taxon>
        <taxon>Tsukamurellaceae</taxon>
        <taxon>Tsukamurella</taxon>
    </lineage>
</organism>
<accession>A0A5C5RDG1</accession>
<reference evidence="2 3" key="1">
    <citation type="submission" date="2019-06" db="EMBL/GenBank/DDBJ databases">
        <title>Tsukamurella conjunctivitidis sp. nov., Tsukamurella assacharolytica sp. nov. and Tsukamurella sputae sp. nov. isolated from patients with conjunctivitis, bacteraemia (lymphoma) and respiratory infection (sputum) in Hong Kong.</title>
        <authorList>
            <person name="Teng J.L.L."/>
            <person name="Lee H.H."/>
            <person name="Fong J.Y.H."/>
            <person name="Fok K.M.N."/>
            <person name="Lau S.K.P."/>
            <person name="Woo P.C.Y."/>
        </authorList>
    </citation>
    <scope>NUCLEOTIDE SEQUENCE [LARGE SCALE GENOMIC DNA]</scope>
    <source>
        <strain evidence="2 3">HKU71</strain>
    </source>
</reference>
<evidence type="ECO:0000259" key="1">
    <source>
        <dbReference type="SMART" id="SM00974"/>
    </source>
</evidence>
<sequence length="397" mass="44321">MTASESTTPASHTSATSLEDLFDSDVDGLLDAPEKPAKLTSSDRLERAFLEVVEFRRTHGRAPSPTTREIAERKLGARLDGMLADDGKIAALKDLDEFGLLDTPEAPASIEALLGSDDIDLLADESGLLDVSDLPVRRQVHDGRVARREKARDFEQFEPLFKEKHAELQAGTSMLREYPGMAHIVEGAFFVLNGVMLFVAEIGETEYKKTTVRENKRERLRCVFENGTESSMYRQSLAIRLSDEDGQIVVPAGVPEILVDDEVSGYVYVLRSLSEDPQITGIKDLHKIGFTRGSVKNRIKNAAKSPTYLMAPVEVVATYRTYNLRVSALENLLHQVFAAARLNLTQIGLDGRDYDPSEWFVVPRDVIDRAVDLIKSRDIVDWVYDANAQRLVERARQ</sequence>
<proteinExistence type="predicted"/>
<dbReference type="Proteomes" id="UP000317291">
    <property type="component" value="Unassembled WGS sequence"/>
</dbReference>
<evidence type="ECO:0000313" key="3">
    <source>
        <dbReference type="Proteomes" id="UP000317291"/>
    </source>
</evidence>
<dbReference type="SMART" id="SM00974">
    <property type="entry name" value="T5orf172"/>
    <property type="match status" value="1"/>
</dbReference>
<feature type="domain" description="Bacteriophage T5 Orf172 DNA-binding" evidence="1">
    <location>
        <begin position="280"/>
        <end position="374"/>
    </location>
</feature>
<dbReference type="AlphaFoldDB" id="A0A5C5RDG1"/>
<name>A0A5C5RDG1_9ACTN</name>
<dbReference type="OrthoDB" id="9814995at2"/>
<keyword evidence="3" id="KW-1185">Reference proteome</keyword>
<comment type="caution">
    <text evidence="2">The sequence shown here is derived from an EMBL/GenBank/DDBJ whole genome shotgun (WGS) entry which is preliminary data.</text>
</comment>
<protein>
    <submittedName>
        <fullName evidence="2">GIY-YIG nuclease family protein</fullName>
    </submittedName>
</protein>
<dbReference type="InterPro" id="IPR018306">
    <property type="entry name" value="Phage_T5_Orf172_DNA-bd"/>
</dbReference>
<gene>
    <name evidence="2" type="ORF">FK529_06425</name>
</gene>
<dbReference type="Pfam" id="PF13455">
    <property type="entry name" value="MUG113"/>
    <property type="match status" value="1"/>
</dbReference>
<evidence type="ECO:0000313" key="2">
    <source>
        <dbReference type="EMBL" id="TWS20940.1"/>
    </source>
</evidence>